<comment type="subcellular location">
    <subcellularLocation>
        <location evidence="1">Cell envelope</location>
    </subcellularLocation>
</comment>
<gene>
    <name evidence="6" type="ORF">K0504_05540</name>
</gene>
<keyword evidence="5" id="KW-1133">Transmembrane helix</keyword>
<evidence type="ECO:0000313" key="7">
    <source>
        <dbReference type="Proteomes" id="UP001166251"/>
    </source>
</evidence>
<evidence type="ECO:0000256" key="4">
    <source>
        <dbReference type="SAM" id="Coils"/>
    </source>
</evidence>
<keyword evidence="5" id="KW-0472">Membrane</keyword>
<reference evidence="6" key="1">
    <citation type="submission" date="2021-07" db="EMBL/GenBank/DDBJ databases">
        <title>Neiella marina sp. nov., isolated from the intestinal content of sea cucumber Apostichopus japonicus.</title>
        <authorList>
            <person name="Bai X."/>
        </authorList>
    </citation>
    <scope>NUCLEOTIDE SEQUENCE</scope>
    <source>
        <strain evidence="6">126</strain>
    </source>
</reference>
<protein>
    <submittedName>
        <fullName evidence="6">Efflux RND transporter periplasmic adaptor subunit</fullName>
    </submittedName>
</protein>
<keyword evidence="7" id="KW-1185">Reference proteome</keyword>
<dbReference type="EMBL" id="JAHZSS010000004">
    <property type="protein sequence ID" value="MBW8190494.1"/>
    <property type="molecule type" value="Genomic_DNA"/>
</dbReference>
<dbReference type="PANTHER" id="PTHR32347:SF14">
    <property type="entry name" value="EFFLUX SYSTEM COMPONENT YKNX-RELATED"/>
    <property type="match status" value="1"/>
</dbReference>
<dbReference type="Gene3D" id="2.40.50.100">
    <property type="match status" value="1"/>
</dbReference>
<proteinExistence type="inferred from homology"/>
<organism evidence="6 7">
    <name type="scientific">Neiella holothuriorum</name>
    <dbReference type="NCBI Taxonomy" id="2870530"/>
    <lineage>
        <taxon>Bacteria</taxon>
        <taxon>Pseudomonadati</taxon>
        <taxon>Pseudomonadota</taxon>
        <taxon>Gammaproteobacteria</taxon>
        <taxon>Alteromonadales</taxon>
        <taxon>Echinimonadaceae</taxon>
        <taxon>Neiella</taxon>
    </lineage>
</organism>
<sequence length="423" mass="46486">MIDGTQGQDTVITPTKNNKRWRYLAAAVVACVALTVALPSIALWHSGGKRVSLDSVQTTEVFRGDLIRDIAVSGRLIAANAPQLYSSEPGVITLLAKPGDSVQIGQSVATIASPELDAQLQQAQSELDKLSIDASRGRLANNEAQLDLERALDTAKLNLTAAQREQERTDISYKKQVISEQEWAQNQDKLLAAQVQYKHALRKVDVAKERLAFEQKTREMAIARQQLALDELARRKQATEIKAPVSGVIGNWLVAQKDNVPDSTPLMTVVDLSRYEAEIGVPEFYAEDLGLGLTVSMTISGEKIVGEVIAISPEIQASEVMVRVSVPASSSLRLRQNQRVTARLEFEKKPDVLMVRRGSFLTSSKQQQVYRLDEQLLASQQPVDFGATSVNYIEIVSGLNEGDQIISSSYEDFVDTAQIKLID</sequence>
<evidence type="ECO:0000313" key="6">
    <source>
        <dbReference type="EMBL" id="MBW8190494.1"/>
    </source>
</evidence>
<dbReference type="InterPro" id="IPR006143">
    <property type="entry name" value="RND_pump_MFP"/>
</dbReference>
<feature type="transmembrane region" description="Helical" evidence="5">
    <location>
        <begin position="23"/>
        <end position="44"/>
    </location>
</feature>
<feature type="coiled-coil region" evidence="4">
    <location>
        <begin position="113"/>
        <end position="165"/>
    </location>
</feature>
<name>A0ABS7EDT1_9GAMM</name>
<comment type="similarity">
    <text evidence="2">Belongs to the membrane fusion protein (MFP) (TC 8.A.1) family.</text>
</comment>
<accession>A0ABS7EDT1</accession>
<keyword evidence="5" id="KW-0812">Transmembrane</keyword>
<dbReference type="Gene3D" id="2.40.30.170">
    <property type="match status" value="1"/>
</dbReference>
<dbReference type="PANTHER" id="PTHR32347">
    <property type="entry name" value="EFFLUX SYSTEM COMPONENT YKNX-RELATED"/>
    <property type="match status" value="1"/>
</dbReference>
<dbReference type="Gene3D" id="1.10.287.470">
    <property type="entry name" value="Helix hairpin bin"/>
    <property type="match status" value="1"/>
</dbReference>
<comment type="caution">
    <text evidence="6">The sequence shown here is derived from an EMBL/GenBank/DDBJ whole genome shotgun (WGS) entry which is preliminary data.</text>
</comment>
<evidence type="ECO:0000256" key="2">
    <source>
        <dbReference type="ARBA" id="ARBA00009477"/>
    </source>
</evidence>
<dbReference type="InterPro" id="IPR050465">
    <property type="entry name" value="UPF0194_transport"/>
</dbReference>
<dbReference type="Proteomes" id="UP001166251">
    <property type="component" value="Unassembled WGS sequence"/>
</dbReference>
<keyword evidence="3 4" id="KW-0175">Coiled coil</keyword>
<evidence type="ECO:0000256" key="5">
    <source>
        <dbReference type="SAM" id="Phobius"/>
    </source>
</evidence>
<dbReference type="RefSeq" id="WP_220103178.1">
    <property type="nucleotide sequence ID" value="NZ_JAHZSS010000004.1"/>
</dbReference>
<evidence type="ECO:0000256" key="1">
    <source>
        <dbReference type="ARBA" id="ARBA00004196"/>
    </source>
</evidence>
<dbReference type="Gene3D" id="2.40.420.20">
    <property type="match status" value="1"/>
</dbReference>
<evidence type="ECO:0000256" key="3">
    <source>
        <dbReference type="ARBA" id="ARBA00023054"/>
    </source>
</evidence>
<dbReference type="NCBIfam" id="TIGR01730">
    <property type="entry name" value="RND_mfp"/>
    <property type="match status" value="1"/>
</dbReference>